<name>A0A1N7K5P6_9FLAO</name>
<dbReference type="AlphaFoldDB" id="A0A1N7K5P6"/>
<protein>
    <submittedName>
        <fullName evidence="1">Uncharacterized protein</fullName>
    </submittedName>
</protein>
<proteinExistence type="predicted"/>
<dbReference type="Proteomes" id="UP000186744">
    <property type="component" value="Unassembled WGS sequence"/>
</dbReference>
<accession>A0A1N7K5P6</accession>
<sequence length="43" mass="4964">MLSLEKTKIRYFIFYAIFDANSGEKVIKDGRIGFLYFIVGISV</sequence>
<dbReference type="EMBL" id="FTOL01000001">
    <property type="protein sequence ID" value="SIS56935.1"/>
    <property type="molecule type" value="Genomic_DNA"/>
</dbReference>
<keyword evidence="2" id="KW-1185">Reference proteome</keyword>
<organism evidence="1 2">
    <name type="scientific">Chryseobacterium ureilyticum</name>
    <dbReference type="NCBI Taxonomy" id="373668"/>
    <lineage>
        <taxon>Bacteria</taxon>
        <taxon>Pseudomonadati</taxon>
        <taxon>Bacteroidota</taxon>
        <taxon>Flavobacteriia</taxon>
        <taxon>Flavobacteriales</taxon>
        <taxon>Weeksellaceae</taxon>
        <taxon>Chryseobacterium group</taxon>
        <taxon>Chryseobacterium</taxon>
    </lineage>
</organism>
<reference evidence="2" key="1">
    <citation type="submission" date="2017-01" db="EMBL/GenBank/DDBJ databases">
        <authorList>
            <person name="Varghese N."/>
            <person name="Submissions S."/>
        </authorList>
    </citation>
    <scope>NUCLEOTIDE SEQUENCE [LARGE SCALE GENOMIC DNA]</scope>
    <source>
        <strain evidence="2">DSM 18017</strain>
    </source>
</reference>
<evidence type="ECO:0000313" key="2">
    <source>
        <dbReference type="Proteomes" id="UP000186744"/>
    </source>
</evidence>
<gene>
    <name evidence="1" type="ORF">SAMN05421786_101257</name>
</gene>
<evidence type="ECO:0000313" key="1">
    <source>
        <dbReference type="EMBL" id="SIS56935.1"/>
    </source>
</evidence>